<organism evidence="1">
    <name type="scientific">Rhizophora mucronata</name>
    <name type="common">Asiatic mangrove</name>
    <dbReference type="NCBI Taxonomy" id="61149"/>
    <lineage>
        <taxon>Eukaryota</taxon>
        <taxon>Viridiplantae</taxon>
        <taxon>Streptophyta</taxon>
        <taxon>Embryophyta</taxon>
        <taxon>Tracheophyta</taxon>
        <taxon>Spermatophyta</taxon>
        <taxon>Magnoliopsida</taxon>
        <taxon>eudicotyledons</taxon>
        <taxon>Gunneridae</taxon>
        <taxon>Pentapetalae</taxon>
        <taxon>rosids</taxon>
        <taxon>fabids</taxon>
        <taxon>Malpighiales</taxon>
        <taxon>Rhizophoraceae</taxon>
        <taxon>Rhizophora</taxon>
    </lineage>
</organism>
<protein>
    <submittedName>
        <fullName evidence="1">Uncharacterized protein</fullName>
    </submittedName>
</protein>
<dbReference type="EMBL" id="GGEC01062871">
    <property type="protein sequence ID" value="MBX43355.1"/>
    <property type="molecule type" value="Transcribed_RNA"/>
</dbReference>
<accession>A0A2P2NLN1</accession>
<name>A0A2P2NLN1_RHIMU</name>
<reference evidence="1" key="1">
    <citation type="submission" date="2018-02" db="EMBL/GenBank/DDBJ databases">
        <title>Rhizophora mucronata_Transcriptome.</title>
        <authorList>
            <person name="Meera S.P."/>
            <person name="Sreeshan A."/>
            <person name="Augustine A."/>
        </authorList>
    </citation>
    <scope>NUCLEOTIDE SEQUENCE</scope>
    <source>
        <tissue evidence="1">Leaf</tissue>
    </source>
</reference>
<evidence type="ECO:0000313" key="1">
    <source>
        <dbReference type="EMBL" id="MBX43355.1"/>
    </source>
</evidence>
<dbReference type="AlphaFoldDB" id="A0A2P2NLN1"/>
<sequence length="29" mass="3315">MMPQDPPKFKSCLCMRSTREIVKALLFSG</sequence>
<proteinExistence type="predicted"/>